<evidence type="ECO:0000313" key="5">
    <source>
        <dbReference type="Proteomes" id="UP000051296"/>
    </source>
</evidence>
<protein>
    <submittedName>
        <fullName evidence="4">Acetyltransferasegnat family</fullName>
    </submittedName>
</protein>
<dbReference type="eggNOG" id="COG0456">
    <property type="taxonomic scope" value="Bacteria"/>
</dbReference>
<dbReference type="PROSITE" id="PS51186">
    <property type="entry name" value="GNAT"/>
    <property type="match status" value="2"/>
</dbReference>
<evidence type="ECO:0000256" key="1">
    <source>
        <dbReference type="ARBA" id="ARBA00022679"/>
    </source>
</evidence>
<dbReference type="GO" id="GO:0016747">
    <property type="term" value="F:acyltransferase activity, transferring groups other than amino-acyl groups"/>
    <property type="evidence" value="ECO:0007669"/>
    <property type="project" value="InterPro"/>
</dbReference>
<gene>
    <name evidence="4" type="ORF">IV68_GL000294</name>
</gene>
<evidence type="ECO:0000259" key="3">
    <source>
        <dbReference type="PROSITE" id="PS51186"/>
    </source>
</evidence>
<reference evidence="4 5" key="1">
    <citation type="journal article" date="2015" name="Genome Announc.">
        <title>Expanding the biotechnology potential of lactobacilli through comparative genomics of 213 strains and associated genera.</title>
        <authorList>
            <person name="Sun Z."/>
            <person name="Harris H.M."/>
            <person name="McCann A."/>
            <person name="Guo C."/>
            <person name="Argimon S."/>
            <person name="Zhang W."/>
            <person name="Yang X."/>
            <person name="Jeffery I.B."/>
            <person name="Cooney J.C."/>
            <person name="Kagawa T.F."/>
            <person name="Liu W."/>
            <person name="Song Y."/>
            <person name="Salvetti E."/>
            <person name="Wrobel A."/>
            <person name="Rasinkangas P."/>
            <person name="Parkhill J."/>
            <person name="Rea M.C."/>
            <person name="O'Sullivan O."/>
            <person name="Ritari J."/>
            <person name="Douillard F.P."/>
            <person name="Paul Ross R."/>
            <person name="Yang R."/>
            <person name="Briner A.E."/>
            <person name="Felis G.E."/>
            <person name="de Vos W.M."/>
            <person name="Barrangou R."/>
            <person name="Klaenhammer T.R."/>
            <person name="Caufield P.W."/>
            <person name="Cui Y."/>
            <person name="Zhang H."/>
            <person name="O'Toole P.W."/>
        </authorList>
    </citation>
    <scope>NUCLEOTIDE SEQUENCE [LARGE SCALE GENOMIC DNA]</scope>
    <source>
        <strain evidence="4 5">DSM 20190</strain>
    </source>
</reference>
<organism evidence="4 5">
    <name type="scientific">Weissella halotolerans DSM 20190</name>
    <dbReference type="NCBI Taxonomy" id="1123500"/>
    <lineage>
        <taxon>Bacteria</taxon>
        <taxon>Bacillati</taxon>
        <taxon>Bacillota</taxon>
        <taxon>Bacilli</taxon>
        <taxon>Lactobacillales</taxon>
        <taxon>Lactobacillaceae</taxon>
        <taxon>Weissella</taxon>
    </lineage>
</organism>
<comment type="caution">
    <text evidence="4">The sequence shown here is derived from an EMBL/GenBank/DDBJ whole genome shotgun (WGS) entry which is preliminary data.</text>
</comment>
<keyword evidence="1 4" id="KW-0808">Transferase</keyword>
<feature type="domain" description="N-acetyltransferase" evidence="3">
    <location>
        <begin position="8"/>
        <end position="151"/>
    </location>
</feature>
<dbReference type="Proteomes" id="UP000051296">
    <property type="component" value="Unassembled WGS sequence"/>
</dbReference>
<dbReference type="STRING" id="1123500.GCA_000420365_00209"/>
<sequence length="302" mass="34456">MSNHYTYHAQTNLTSTELAACQAIVLRCHQYDHSAKDPYFSQQFNFFPTMPTFILAYLADQLIGFAVLYADSDPKDLEPVEVTLLVDPSFRHQGIGQSLRRQAEHLLTSIGYTKIYFVSELNFLKRQPTFLTKWQLKQTGQVEVQLSLNLKRFAHQSIKSIPSTVRPMKGTDIPTLIPAYCAIFNFTDHTVAMTYLTAAHQDVRCATYVLLNQDQVPIGYAALDLSQTNYYYLFSFFIAPGHRNQGLGSAFLNTLWSQLVGHHADIVKLAVEHDNQLARHLYHKVGFKEETQIVYLSTQSMH</sequence>
<dbReference type="PATRIC" id="fig|1123500.6.peg.293"/>
<dbReference type="EMBL" id="JQAX01000001">
    <property type="protein sequence ID" value="KRN33491.1"/>
    <property type="molecule type" value="Genomic_DNA"/>
</dbReference>
<dbReference type="CDD" id="cd04301">
    <property type="entry name" value="NAT_SF"/>
    <property type="match status" value="2"/>
</dbReference>
<dbReference type="InParanoid" id="A0A0R2FYI3"/>
<dbReference type="InterPro" id="IPR016181">
    <property type="entry name" value="Acyl_CoA_acyltransferase"/>
</dbReference>
<evidence type="ECO:0000256" key="2">
    <source>
        <dbReference type="ARBA" id="ARBA00023315"/>
    </source>
</evidence>
<feature type="domain" description="N-acetyltransferase" evidence="3">
    <location>
        <begin position="163"/>
        <end position="302"/>
    </location>
</feature>
<dbReference type="PANTHER" id="PTHR43877:SF2">
    <property type="entry name" value="AMINOALKYLPHOSPHONATE N-ACETYLTRANSFERASE-RELATED"/>
    <property type="match status" value="1"/>
</dbReference>
<dbReference type="InterPro" id="IPR050832">
    <property type="entry name" value="Bact_Acetyltransf"/>
</dbReference>
<proteinExistence type="predicted"/>
<name>A0A0R2FYI3_9LACO</name>
<dbReference type="Pfam" id="PF00583">
    <property type="entry name" value="Acetyltransf_1"/>
    <property type="match status" value="2"/>
</dbReference>
<dbReference type="AlphaFoldDB" id="A0A0R2FYI3"/>
<dbReference type="InterPro" id="IPR000182">
    <property type="entry name" value="GNAT_dom"/>
</dbReference>
<dbReference type="RefSeq" id="WP_022791014.1">
    <property type="nucleotide sequence ID" value="NZ_ATUU01000001.1"/>
</dbReference>
<dbReference type="PANTHER" id="PTHR43877">
    <property type="entry name" value="AMINOALKYLPHOSPHONATE N-ACETYLTRANSFERASE-RELATED-RELATED"/>
    <property type="match status" value="1"/>
</dbReference>
<keyword evidence="5" id="KW-1185">Reference proteome</keyword>
<dbReference type="Gene3D" id="3.40.630.30">
    <property type="match status" value="2"/>
</dbReference>
<accession>A0A0R2FYI3</accession>
<keyword evidence="2" id="KW-0012">Acyltransferase</keyword>
<dbReference type="SUPFAM" id="SSF55729">
    <property type="entry name" value="Acyl-CoA N-acyltransferases (Nat)"/>
    <property type="match status" value="2"/>
</dbReference>
<evidence type="ECO:0000313" key="4">
    <source>
        <dbReference type="EMBL" id="KRN33491.1"/>
    </source>
</evidence>